<dbReference type="PANTHER" id="PTHR43096">
    <property type="entry name" value="DNAJ HOMOLOG 1, MITOCHONDRIAL-RELATED"/>
    <property type="match status" value="1"/>
</dbReference>
<dbReference type="Gene3D" id="1.10.287.110">
    <property type="entry name" value="DnaJ domain"/>
    <property type="match status" value="1"/>
</dbReference>
<evidence type="ECO:0000259" key="3">
    <source>
        <dbReference type="PROSITE" id="PS50076"/>
    </source>
</evidence>
<evidence type="ECO:0000313" key="4">
    <source>
        <dbReference type="EMBL" id="KAF7507079.1"/>
    </source>
</evidence>
<dbReference type="CDD" id="cd06257">
    <property type="entry name" value="DnaJ"/>
    <property type="match status" value="1"/>
</dbReference>
<dbReference type="InterPro" id="IPR018253">
    <property type="entry name" value="DnaJ_domain_CS"/>
</dbReference>
<keyword evidence="1" id="KW-0175">Coiled coil</keyword>
<feature type="domain" description="J" evidence="3">
    <location>
        <begin position="9"/>
        <end position="73"/>
    </location>
</feature>
<dbReference type="SMART" id="SM00271">
    <property type="entry name" value="DnaJ"/>
    <property type="match status" value="1"/>
</dbReference>
<dbReference type="EMBL" id="JAACFV010000074">
    <property type="protein sequence ID" value="KAF7507079.1"/>
    <property type="molecule type" value="Genomic_DNA"/>
</dbReference>
<dbReference type="PRINTS" id="PR00625">
    <property type="entry name" value="JDOMAIN"/>
</dbReference>
<feature type="compositionally biased region" description="Pro residues" evidence="2">
    <location>
        <begin position="82"/>
        <end position="100"/>
    </location>
</feature>
<dbReference type="PROSITE" id="PS00636">
    <property type="entry name" value="DNAJ_1"/>
    <property type="match status" value="1"/>
</dbReference>
<dbReference type="Pfam" id="PF00226">
    <property type="entry name" value="DnaJ"/>
    <property type="match status" value="1"/>
</dbReference>
<proteinExistence type="predicted"/>
<feature type="region of interest" description="Disordered" evidence="2">
    <location>
        <begin position="398"/>
        <end position="423"/>
    </location>
</feature>
<organism evidence="4 5">
    <name type="scientific">Endocarpon pusillum</name>
    <dbReference type="NCBI Taxonomy" id="364733"/>
    <lineage>
        <taxon>Eukaryota</taxon>
        <taxon>Fungi</taxon>
        <taxon>Dikarya</taxon>
        <taxon>Ascomycota</taxon>
        <taxon>Pezizomycotina</taxon>
        <taxon>Eurotiomycetes</taxon>
        <taxon>Chaetothyriomycetidae</taxon>
        <taxon>Verrucariales</taxon>
        <taxon>Verrucariaceae</taxon>
        <taxon>Endocarpon</taxon>
    </lineage>
</organism>
<dbReference type="GO" id="GO:0005737">
    <property type="term" value="C:cytoplasm"/>
    <property type="evidence" value="ECO:0007669"/>
    <property type="project" value="TreeGrafter"/>
</dbReference>
<feature type="region of interest" description="Disordered" evidence="2">
    <location>
        <begin position="73"/>
        <end position="105"/>
    </location>
</feature>
<name>A0A8H7AGM8_9EURO</name>
<dbReference type="GO" id="GO:0051082">
    <property type="term" value="F:unfolded protein binding"/>
    <property type="evidence" value="ECO:0007669"/>
    <property type="project" value="TreeGrafter"/>
</dbReference>
<dbReference type="AlphaFoldDB" id="A0A8H7AGM8"/>
<protein>
    <recommendedName>
        <fullName evidence="3">J domain-containing protein</fullName>
    </recommendedName>
</protein>
<dbReference type="GO" id="GO:0042026">
    <property type="term" value="P:protein refolding"/>
    <property type="evidence" value="ECO:0007669"/>
    <property type="project" value="TreeGrafter"/>
</dbReference>
<evidence type="ECO:0000313" key="5">
    <source>
        <dbReference type="Proteomes" id="UP000606974"/>
    </source>
</evidence>
<dbReference type="Proteomes" id="UP000606974">
    <property type="component" value="Unassembled WGS sequence"/>
</dbReference>
<dbReference type="InterPro" id="IPR001623">
    <property type="entry name" value="DnaJ_domain"/>
</dbReference>
<dbReference type="InterPro" id="IPR036869">
    <property type="entry name" value="J_dom_sf"/>
</dbReference>
<dbReference type="OrthoDB" id="442087at2759"/>
<feature type="coiled-coil region" evidence="1">
    <location>
        <begin position="133"/>
        <end position="204"/>
    </location>
</feature>
<evidence type="ECO:0000256" key="1">
    <source>
        <dbReference type="SAM" id="Coils"/>
    </source>
</evidence>
<reference evidence="4" key="1">
    <citation type="submission" date="2020-02" db="EMBL/GenBank/DDBJ databases">
        <authorList>
            <person name="Palmer J.M."/>
        </authorList>
    </citation>
    <scope>NUCLEOTIDE SEQUENCE</scope>
    <source>
        <strain evidence="4">EPUS1.4</strain>
        <tissue evidence="4">Thallus</tissue>
    </source>
</reference>
<comment type="caution">
    <text evidence="4">The sequence shown here is derived from an EMBL/GenBank/DDBJ whole genome shotgun (WGS) entry which is preliminary data.</text>
</comment>
<feature type="region of interest" description="Disordered" evidence="2">
    <location>
        <begin position="269"/>
        <end position="308"/>
    </location>
</feature>
<keyword evidence="5" id="KW-1185">Reference proteome</keyword>
<gene>
    <name evidence="4" type="ORF">GJ744_010892</name>
</gene>
<evidence type="ECO:0000256" key="2">
    <source>
        <dbReference type="SAM" id="MobiDB-lite"/>
    </source>
</evidence>
<accession>A0A8H7AGM8</accession>
<dbReference type="PROSITE" id="PS50076">
    <property type="entry name" value="DNAJ_2"/>
    <property type="match status" value="1"/>
</dbReference>
<sequence>MAPVPITEDYYMVLEVVQTAPPKLITQSYKRLALKLHPDRNAKHDATEAFQLLGRAYETLKDESKRQAYDLIYPSITRSRPSPQPTQTPRPPPASTPPSEAPSEAAQIAALQKSKQERGARWWTKKSAFDSSIFELQRDIRRLEQEIKNLDSIVAAEAAEEAQRNSWGTWLLSPIYKKAEDSEEEKARKDRERQERRIEKDMKERRLGLKKADLMKEESLLRKAKEEVDAADLVDNGKIRMIQARIWARETWERQERERVERERIAKIRKQKQEQREKREREPAEALRKQQAEERAADQKRQEEQARKWQKIIDDETKKRREQYAHLNLPECFFTADGSTRQASTSTCRHDGWWPKVQGRTACPECYEIWTYLLQCPGCNMKACPRCQGAIRPRIPRNAARTNRRAPPRVRTSSPDFFFNDDY</sequence>
<dbReference type="SUPFAM" id="SSF46565">
    <property type="entry name" value="Chaperone J-domain"/>
    <property type="match status" value="1"/>
</dbReference>
<dbReference type="PANTHER" id="PTHR43096:SF10">
    <property type="entry name" value="CHAPERONE PROTEIN DNAJ A6, CHLOROPLASTIC"/>
    <property type="match status" value="1"/>
</dbReference>